<dbReference type="NCBIfam" id="TIGR00964">
    <property type="entry name" value="secE_bact"/>
    <property type="match status" value="1"/>
</dbReference>
<dbReference type="GO" id="GO:0006605">
    <property type="term" value="P:protein targeting"/>
    <property type="evidence" value="ECO:0007669"/>
    <property type="project" value="UniProtKB-UniRule"/>
</dbReference>
<name>A0A0J8G3V5_CLOCY</name>
<evidence type="ECO:0000313" key="10">
    <source>
        <dbReference type="EMBL" id="KMT22391.1"/>
    </source>
</evidence>
<dbReference type="Pfam" id="PF00584">
    <property type="entry name" value="SecE"/>
    <property type="match status" value="1"/>
</dbReference>
<keyword evidence="6 9" id="KW-1133">Transmembrane helix</keyword>
<accession>A0A0J8G3V5</accession>
<evidence type="ECO:0000256" key="3">
    <source>
        <dbReference type="ARBA" id="ARBA00022475"/>
    </source>
</evidence>
<comment type="similarity">
    <text evidence="9">Belongs to the SecE/SEC61-gamma family.</text>
</comment>
<keyword evidence="5 9" id="KW-0653">Protein transport</keyword>
<keyword evidence="4 9" id="KW-0812">Transmembrane</keyword>
<dbReference type="InterPro" id="IPR005807">
    <property type="entry name" value="SecE_bac"/>
</dbReference>
<comment type="subcellular location">
    <subcellularLocation>
        <location evidence="9">Cell membrane</location>
        <topology evidence="9">Single-pass membrane protein</topology>
    </subcellularLocation>
    <subcellularLocation>
        <location evidence="1">Membrane</location>
    </subcellularLocation>
</comment>
<dbReference type="PANTHER" id="PTHR33910">
    <property type="entry name" value="PROTEIN TRANSLOCASE SUBUNIT SECE"/>
    <property type="match status" value="1"/>
</dbReference>
<organism evidence="10 11">
    <name type="scientific">Clostridium cylindrosporum DSM 605</name>
    <dbReference type="NCBI Taxonomy" id="1121307"/>
    <lineage>
        <taxon>Bacteria</taxon>
        <taxon>Bacillati</taxon>
        <taxon>Bacillota</taxon>
        <taxon>Clostridia</taxon>
        <taxon>Eubacteriales</taxon>
        <taxon>Clostridiaceae</taxon>
        <taxon>Clostridium</taxon>
    </lineage>
</organism>
<comment type="subunit">
    <text evidence="9">Component of the Sec protein translocase complex. Heterotrimer consisting of SecY, SecE and SecG subunits. The heterotrimers can form oligomers, although 1 heterotrimer is thought to be able to translocate proteins. Interacts with the ribosome. Interacts with SecDF, and other proteins may be involved. Interacts with SecA.</text>
</comment>
<dbReference type="GO" id="GO:0008320">
    <property type="term" value="F:protein transmembrane transporter activity"/>
    <property type="evidence" value="ECO:0007669"/>
    <property type="project" value="UniProtKB-UniRule"/>
</dbReference>
<evidence type="ECO:0000256" key="9">
    <source>
        <dbReference type="HAMAP-Rule" id="MF_00422"/>
    </source>
</evidence>
<keyword evidence="2 9" id="KW-0813">Transport</keyword>
<dbReference type="OrthoDB" id="9799073at2"/>
<dbReference type="PATRIC" id="fig|1121307.3.peg.298"/>
<evidence type="ECO:0000256" key="6">
    <source>
        <dbReference type="ARBA" id="ARBA00022989"/>
    </source>
</evidence>
<evidence type="ECO:0000256" key="2">
    <source>
        <dbReference type="ARBA" id="ARBA00022448"/>
    </source>
</evidence>
<dbReference type="PRINTS" id="PR01650">
    <property type="entry name" value="SECETRNLCASE"/>
</dbReference>
<evidence type="ECO:0000256" key="1">
    <source>
        <dbReference type="ARBA" id="ARBA00004370"/>
    </source>
</evidence>
<gene>
    <name evidence="9" type="primary">secE</name>
    <name evidence="10" type="ORF">CLCY_15c00010</name>
</gene>
<keyword evidence="8 9" id="KW-0472">Membrane</keyword>
<dbReference type="InterPro" id="IPR038379">
    <property type="entry name" value="SecE_sf"/>
</dbReference>
<proteinExistence type="inferred from homology"/>
<comment type="caution">
    <text evidence="10">The sequence shown here is derived from an EMBL/GenBank/DDBJ whole genome shotgun (WGS) entry which is preliminary data.</text>
</comment>
<evidence type="ECO:0000313" key="11">
    <source>
        <dbReference type="Proteomes" id="UP000036756"/>
    </source>
</evidence>
<protein>
    <recommendedName>
        <fullName evidence="9">Protein translocase subunit SecE</fullName>
    </recommendedName>
</protein>
<evidence type="ECO:0000256" key="7">
    <source>
        <dbReference type="ARBA" id="ARBA00023010"/>
    </source>
</evidence>
<reference evidence="10 11" key="1">
    <citation type="submission" date="2015-06" db="EMBL/GenBank/DDBJ databases">
        <title>Draft genome sequence of the purine-degrading Clostridium cylindrosporum HC-1 (DSM 605).</title>
        <authorList>
            <person name="Poehlein A."/>
            <person name="Schiel-Bengelsdorf B."/>
            <person name="Bengelsdorf F."/>
            <person name="Daniel R."/>
            <person name="Duerre P."/>
        </authorList>
    </citation>
    <scope>NUCLEOTIDE SEQUENCE [LARGE SCALE GENOMIC DNA]</scope>
    <source>
        <strain evidence="10 11">DSM 605</strain>
    </source>
</reference>
<dbReference type="RefSeq" id="WP_048570045.1">
    <property type="nucleotide sequence ID" value="NZ_LFVU01000010.1"/>
</dbReference>
<dbReference type="InterPro" id="IPR001901">
    <property type="entry name" value="Translocase_SecE/Sec61-g"/>
</dbReference>
<dbReference type="Gene3D" id="1.20.5.1030">
    <property type="entry name" value="Preprotein translocase secy subunit"/>
    <property type="match status" value="1"/>
</dbReference>
<dbReference type="GO" id="GO:0009306">
    <property type="term" value="P:protein secretion"/>
    <property type="evidence" value="ECO:0007669"/>
    <property type="project" value="UniProtKB-UniRule"/>
</dbReference>
<sequence>MAAEAKVIGKTKKRSPFTFLKEVKSEFKKITWASREDVLKATGVVVFTIVAATLIIWAMDAVFGVLLNAILNYFG</sequence>
<keyword evidence="7 9" id="KW-0811">Translocation</keyword>
<dbReference type="PANTHER" id="PTHR33910:SF1">
    <property type="entry name" value="PROTEIN TRANSLOCASE SUBUNIT SECE"/>
    <property type="match status" value="1"/>
</dbReference>
<dbReference type="EMBL" id="LFVU01000010">
    <property type="protein sequence ID" value="KMT22391.1"/>
    <property type="molecule type" value="Genomic_DNA"/>
</dbReference>
<dbReference type="GO" id="GO:0043952">
    <property type="term" value="P:protein transport by the Sec complex"/>
    <property type="evidence" value="ECO:0007669"/>
    <property type="project" value="UniProtKB-UniRule"/>
</dbReference>
<feature type="transmembrane region" description="Helical" evidence="9">
    <location>
        <begin position="44"/>
        <end position="71"/>
    </location>
</feature>
<keyword evidence="11" id="KW-1185">Reference proteome</keyword>
<comment type="function">
    <text evidence="9">Essential subunit of the Sec protein translocation channel SecYEG. Clamps together the 2 halves of SecY. May contact the channel plug during translocation.</text>
</comment>
<evidence type="ECO:0000256" key="8">
    <source>
        <dbReference type="ARBA" id="ARBA00023136"/>
    </source>
</evidence>
<dbReference type="GO" id="GO:0065002">
    <property type="term" value="P:intracellular protein transmembrane transport"/>
    <property type="evidence" value="ECO:0007669"/>
    <property type="project" value="UniProtKB-UniRule"/>
</dbReference>
<evidence type="ECO:0000256" key="5">
    <source>
        <dbReference type="ARBA" id="ARBA00022927"/>
    </source>
</evidence>
<dbReference type="STRING" id="1121307.CLCY_15c00010"/>
<evidence type="ECO:0000256" key="4">
    <source>
        <dbReference type="ARBA" id="ARBA00022692"/>
    </source>
</evidence>
<dbReference type="GO" id="GO:0005886">
    <property type="term" value="C:plasma membrane"/>
    <property type="evidence" value="ECO:0007669"/>
    <property type="project" value="UniProtKB-SubCell"/>
</dbReference>
<dbReference type="AlphaFoldDB" id="A0A0J8G3V5"/>
<dbReference type="HAMAP" id="MF_00422">
    <property type="entry name" value="SecE"/>
    <property type="match status" value="1"/>
</dbReference>
<dbReference type="Proteomes" id="UP000036756">
    <property type="component" value="Unassembled WGS sequence"/>
</dbReference>
<keyword evidence="3 9" id="KW-1003">Cell membrane</keyword>